<name>A0A0B0PYE7_GOSAR</name>
<proteinExistence type="predicted"/>
<evidence type="ECO:0000313" key="1">
    <source>
        <dbReference type="EMBL" id="KHG28491.1"/>
    </source>
</evidence>
<dbReference type="Proteomes" id="UP000032142">
    <property type="component" value="Unassembled WGS sequence"/>
</dbReference>
<evidence type="ECO:0000313" key="2">
    <source>
        <dbReference type="Proteomes" id="UP000032142"/>
    </source>
</evidence>
<gene>
    <name evidence="1" type="ORF">F383_16252</name>
</gene>
<organism evidence="1 2">
    <name type="scientific">Gossypium arboreum</name>
    <name type="common">Tree cotton</name>
    <name type="synonym">Gossypium nanking</name>
    <dbReference type="NCBI Taxonomy" id="29729"/>
    <lineage>
        <taxon>Eukaryota</taxon>
        <taxon>Viridiplantae</taxon>
        <taxon>Streptophyta</taxon>
        <taxon>Embryophyta</taxon>
        <taxon>Tracheophyta</taxon>
        <taxon>Spermatophyta</taxon>
        <taxon>Magnoliopsida</taxon>
        <taxon>eudicotyledons</taxon>
        <taxon>Gunneridae</taxon>
        <taxon>Pentapetalae</taxon>
        <taxon>rosids</taxon>
        <taxon>malvids</taxon>
        <taxon>Malvales</taxon>
        <taxon>Malvaceae</taxon>
        <taxon>Malvoideae</taxon>
        <taxon>Gossypium</taxon>
    </lineage>
</organism>
<sequence length="99" mass="11963">MFSLFYGVWQLEIFYTWKMNSKTQFVAHALLRQYTLLFRLSQAKLFFRFEIETVEDKKSDLQNRLREEIEGNTKLKASVEKRKKTLQGRQLCLEKEAHL</sequence>
<accession>A0A0B0PYE7</accession>
<dbReference type="AlphaFoldDB" id="A0A0B0PYE7"/>
<dbReference type="EMBL" id="KN445186">
    <property type="protein sequence ID" value="KHG28491.1"/>
    <property type="molecule type" value="Genomic_DNA"/>
</dbReference>
<keyword evidence="2" id="KW-1185">Reference proteome</keyword>
<protein>
    <submittedName>
        <fullName evidence="1">Sodium/hydrogen exchanger 3</fullName>
    </submittedName>
</protein>
<reference evidence="2" key="1">
    <citation type="submission" date="2014-09" db="EMBL/GenBank/DDBJ databases">
        <authorList>
            <person name="Mudge J."/>
            <person name="Ramaraj T."/>
            <person name="Lindquist I.E."/>
            <person name="Bharti A.K."/>
            <person name="Sundararajan A."/>
            <person name="Cameron C.T."/>
            <person name="Woodward J.E."/>
            <person name="May G.D."/>
            <person name="Brubaker C."/>
            <person name="Broadhvest J."/>
            <person name="Wilkins T.A."/>
        </authorList>
    </citation>
    <scope>NUCLEOTIDE SEQUENCE</scope>
    <source>
        <strain evidence="2">cv. AKA8401</strain>
    </source>
</reference>